<protein>
    <recommendedName>
        <fullName evidence="2">histidine kinase</fullName>
        <ecNumber evidence="2">2.7.13.3</ecNumber>
    </recommendedName>
</protein>
<dbReference type="Proteomes" id="UP000196342">
    <property type="component" value="Unassembled WGS sequence"/>
</dbReference>
<feature type="domain" description="PAS" evidence="8">
    <location>
        <begin position="199"/>
        <end position="271"/>
    </location>
</feature>
<gene>
    <name evidence="10" type="ORF">CBW21_06655</name>
</gene>
<dbReference type="InterPro" id="IPR036890">
    <property type="entry name" value="HATPase_C_sf"/>
</dbReference>
<dbReference type="GO" id="GO:0000155">
    <property type="term" value="F:phosphorelay sensor kinase activity"/>
    <property type="evidence" value="ECO:0007669"/>
    <property type="project" value="InterPro"/>
</dbReference>
<dbReference type="InterPro" id="IPR036097">
    <property type="entry name" value="HisK_dim/P_sf"/>
</dbReference>
<dbReference type="InterPro" id="IPR013655">
    <property type="entry name" value="PAS_fold_3"/>
</dbReference>
<dbReference type="PANTHER" id="PTHR43304">
    <property type="entry name" value="PHYTOCHROME-LIKE PROTEIN CPH1"/>
    <property type="match status" value="1"/>
</dbReference>
<feature type="domain" description="Histidine kinase" evidence="7">
    <location>
        <begin position="365"/>
        <end position="596"/>
    </location>
</feature>
<evidence type="ECO:0000256" key="6">
    <source>
        <dbReference type="SAM" id="Coils"/>
    </source>
</evidence>
<dbReference type="SMART" id="SM00065">
    <property type="entry name" value="GAF"/>
    <property type="match status" value="1"/>
</dbReference>
<sequence length="597" mass="66941">MRAAVNVETRSLAVGHDYAEKWQEVLDLLAKLVRIPAALIMRAQPPQIKVFLSSRSKGNPYEEDELADLGTGLYCETVMARRGELIVPNALTDPAWDHNPDIKLGMISYMGMPLVWPNQDVFGTICVLDVEENAYNATYRQLLAQFRAMVERDLRQIYNDKARAQEDAALRAEEAERVRREFELLRAGEQKALQALRESEERWHFALEGAGDGVWDWDISNGSIFFSSRCRQLLGLTAPEAIAGFQLWQTGIHPDERPTVQAELAGYLRQPEGSFVTEHRFRKGEEWIWLLGRGMVVSLDIQGRPLRMIGTYSDITERKEAEAELQLLNSHLEERVAARTAELKKAMQQISIAEKQAALARMVAGMAHELNTPIGNILLCSSQIQADVAAIAKADADRLLSRKGLQSFLQKAAESCELLQRNSELAGDLIGRFKQIAVDQLDQPRRSFHPAQIISRLLQTLLPPEHHPDIDVQLRIPDRLVIENYPSALEQLLSHLVANSLTHGFEEKGVGCIRIDIRRDQEELILIYSDDGKGITQELQSRVFDPFFTTRMGQGGVGLGLALVHNIVQVILKGQIRLESEPGQGAAFIITFPANQG</sequence>
<name>A0A202BDD5_CHRVL</name>
<dbReference type="SMART" id="SM00091">
    <property type="entry name" value="PAS"/>
    <property type="match status" value="1"/>
</dbReference>
<dbReference type="PRINTS" id="PR00344">
    <property type="entry name" value="BCTRLSENSOR"/>
</dbReference>
<dbReference type="CDD" id="cd00082">
    <property type="entry name" value="HisKA"/>
    <property type="match status" value="1"/>
</dbReference>
<comment type="catalytic activity">
    <reaction evidence="1">
        <text>ATP + protein L-histidine = ADP + protein N-phospho-L-histidine.</text>
        <dbReference type="EC" id="2.7.13.3"/>
    </reaction>
</comment>
<evidence type="ECO:0000313" key="10">
    <source>
        <dbReference type="EMBL" id="OVE49556.1"/>
    </source>
</evidence>
<dbReference type="InterPro" id="IPR005467">
    <property type="entry name" value="His_kinase_dom"/>
</dbReference>
<evidence type="ECO:0000313" key="11">
    <source>
        <dbReference type="Proteomes" id="UP000196342"/>
    </source>
</evidence>
<dbReference type="InterPro" id="IPR000014">
    <property type="entry name" value="PAS"/>
</dbReference>
<dbReference type="InterPro" id="IPR004358">
    <property type="entry name" value="Sig_transdc_His_kin-like_C"/>
</dbReference>
<dbReference type="InterPro" id="IPR052162">
    <property type="entry name" value="Sensor_kinase/Photoreceptor"/>
</dbReference>
<organism evidence="10 11">
    <name type="scientific">Chromobacterium violaceum</name>
    <dbReference type="NCBI Taxonomy" id="536"/>
    <lineage>
        <taxon>Bacteria</taxon>
        <taxon>Pseudomonadati</taxon>
        <taxon>Pseudomonadota</taxon>
        <taxon>Betaproteobacteria</taxon>
        <taxon>Neisseriales</taxon>
        <taxon>Chromobacteriaceae</taxon>
        <taxon>Chromobacterium</taxon>
    </lineage>
</organism>
<dbReference type="Gene3D" id="3.30.450.20">
    <property type="entry name" value="PAS domain"/>
    <property type="match status" value="1"/>
</dbReference>
<dbReference type="PROSITE" id="PS50109">
    <property type="entry name" value="HIS_KIN"/>
    <property type="match status" value="1"/>
</dbReference>
<dbReference type="Gene3D" id="3.30.565.10">
    <property type="entry name" value="Histidine kinase-like ATPase, C-terminal domain"/>
    <property type="match status" value="1"/>
</dbReference>
<dbReference type="SUPFAM" id="SSF55874">
    <property type="entry name" value="ATPase domain of HSP90 chaperone/DNA topoisomerase II/histidine kinase"/>
    <property type="match status" value="1"/>
</dbReference>
<dbReference type="SUPFAM" id="SSF47384">
    <property type="entry name" value="Homodimeric domain of signal transducing histidine kinase"/>
    <property type="match status" value="1"/>
</dbReference>
<feature type="coiled-coil region" evidence="6">
    <location>
        <begin position="329"/>
        <end position="356"/>
    </location>
</feature>
<dbReference type="EMBL" id="NHOO01000004">
    <property type="protein sequence ID" value="OVE49556.1"/>
    <property type="molecule type" value="Genomic_DNA"/>
</dbReference>
<dbReference type="Gene3D" id="1.10.287.130">
    <property type="match status" value="1"/>
</dbReference>
<dbReference type="InterPro" id="IPR035965">
    <property type="entry name" value="PAS-like_dom_sf"/>
</dbReference>
<dbReference type="Pfam" id="PF02518">
    <property type="entry name" value="HATPase_c"/>
    <property type="match status" value="1"/>
</dbReference>
<evidence type="ECO:0000259" key="9">
    <source>
        <dbReference type="PROSITE" id="PS50113"/>
    </source>
</evidence>
<proteinExistence type="predicted"/>
<evidence type="ECO:0000259" key="7">
    <source>
        <dbReference type="PROSITE" id="PS50109"/>
    </source>
</evidence>
<reference evidence="10 11" key="1">
    <citation type="submission" date="2017-05" db="EMBL/GenBank/DDBJ databases">
        <title>Chromobacterium violaceum GHPS1 isolated from Hydrocarbon polluted soil in French Guiana display an awesome secondary metabolite arsenal and a battery of drug and heavy-metal-resistance and detoxification of xenobiotics proteins.</title>
        <authorList>
            <person name="Belbahri L."/>
        </authorList>
    </citation>
    <scope>NUCLEOTIDE SEQUENCE [LARGE SCALE GENOMIC DNA]</scope>
    <source>
        <strain evidence="10 11">GHPS1</strain>
    </source>
</reference>
<keyword evidence="11" id="KW-1185">Reference proteome</keyword>
<accession>A0A202BDD5</accession>
<dbReference type="InterPro" id="IPR029016">
    <property type="entry name" value="GAF-like_dom_sf"/>
</dbReference>
<evidence type="ECO:0000256" key="4">
    <source>
        <dbReference type="ARBA" id="ARBA00022679"/>
    </source>
</evidence>
<keyword evidence="6" id="KW-0175">Coiled coil</keyword>
<dbReference type="Gene3D" id="3.30.450.40">
    <property type="match status" value="1"/>
</dbReference>
<dbReference type="PANTHER" id="PTHR43304:SF1">
    <property type="entry name" value="PAC DOMAIN-CONTAINING PROTEIN"/>
    <property type="match status" value="1"/>
</dbReference>
<comment type="caution">
    <text evidence="10">The sequence shown here is derived from an EMBL/GenBank/DDBJ whole genome shotgun (WGS) entry which is preliminary data.</text>
</comment>
<dbReference type="Pfam" id="PF08447">
    <property type="entry name" value="PAS_3"/>
    <property type="match status" value="1"/>
</dbReference>
<evidence type="ECO:0000256" key="1">
    <source>
        <dbReference type="ARBA" id="ARBA00000085"/>
    </source>
</evidence>
<dbReference type="Pfam" id="PF13185">
    <property type="entry name" value="GAF_2"/>
    <property type="match status" value="1"/>
</dbReference>
<dbReference type="AlphaFoldDB" id="A0A202BDD5"/>
<dbReference type="EC" id="2.7.13.3" evidence="2"/>
<keyword evidence="5 10" id="KW-0418">Kinase</keyword>
<dbReference type="InterPro" id="IPR003018">
    <property type="entry name" value="GAF"/>
</dbReference>
<keyword evidence="3" id="KW-0597">Phosphoprotein</keyword>
<dbReference type="InterPro" id="IPR003661">
    <property type="entry name" value="HisK_dim/P_dom"/>
</dbReference>
<dbReference type="PROSITE" id="PS50113">
    <property type="entry name" value="PAC"/>
    <property type="match status" value="1"/>
</dbReference>
<dbReference type="SUPFAM" id="SSF55781">
    <property type="entry name" value="GAF domain-like"/>
    <property type="match status" value="1"/>
</dbReference>
<keyword evidence="4" id="KW-0808">Transferase</keyword>
<dbReference type="RefSeq" id="WP_045052355.1">
    <property type="nucleotide sequence ID" value="NZ_CP050992.1"/>
</dbReference>
<dbReference type="NCBIfam" id="TIGR00229">
    <property type="entry name" value="sensory_box"/>
    <property type="match status" value="1"/>
</dbReference>
<dbReference type="InterPro" id="IPR000700">
    <property type="entry name" value="PAS-assoc_C"/>
</dbReference>
<evidence type="ECO:0000256" key="2">
    <source>
        <dbReference type="ARBA" id="ARBA00012438"/>
    </source>
</evidence>
<feature type="domain" description="PAC" evidence="9">
    <location>
        <begin position="269"/>
        <end position="327"/>
    </location>
</feature>
<evidence type="ECO:0000256" key="5">
    <source>
        <dbReference type="ARBA" id="ARBA00022777"/>
    </source>
</evidence>
<evidence type="ECO:0000256" key="3">
    <source>
        <dbReference type="ARBA" id="ARBA00022553"/>
    </source>
</evidence>
<dbReference type="PROSITE" id="PS50112">
    <property type="entry name" value="PAS"/>
    <property type="match status" value="1"/>
</dbReference>
<dbReference type="SUPFAM" id="SSF55785">
    <property type="entry name" value="PYP-like sensor domain (PAS domain)"/>
    <property type="match status" value="1"/>
</dbReference>
<evidence type="ECO:0000259" key="8">
    <source>
        <dbReference type="PROSITE" id="PS50112"/>
    </source>
</evidence>
<dbReference type="CDD" id="cd00130">
    <property type="entry name" value="PAS"/>
    <property type="match status" value="1"/>
</dbReference>
<dbReference type="SMART" id="SM00387">
    <property type="entry name" value="HATPase_c"/>
    <property type="match status" value="1"/>
</dbReference>
<dbReference type="InterPro" id="IPR003594">
    <property type="entry name" value="HATPase_dom"/>
</dbReference>